<comment type="caution">
    <text evidence="2">The sequence shown here is derived from an EMBL/GenBank/DDBJ whole genome shotgun (WGS) entry which is preliminary data.</text>
</comment>
<evidence type="ECO:0000256" key="1">
    <source>
        <dbReference type="SAM" id="Phobius"/>
    </source>
</evidence>
<dbReference type="Pfam" id="PF11292">
    <property type="entry name" value="DUF3093"/>
    <property type="match status" value="1"/>
</dbReference>
<dbReference type="AlphaFoldDB" id="A0A7X5QZ61"/>
<keyword evidence="1" id="KW-0812">Transmembrane</keyword>
<keyword evidence="3" id="KW-1185">Reference proteome</keyword>
<protein>
    <recommendedName>
        <fullName evidence="4">DUF3093 domain-containing protein</fullName>
    </recommendedName>
</protein>
<dbReference type="RefSeq" id="WP_167147537.1">
    <property type="nucleotide sequence ID" value="NZ_JAAMOX010000001.1"/>
</dbReference>
<feature type="transmembrane region" description="Helical" evidence="1">
    <location>
        <begin position="36"/>
        <end position="54"/>
    </location>
</feature>
<evidence type="ECO:0000313" key="3">
    <source>
        <dbReference type="Proteomes" id="UP000541033"/>
    </source>
</evidence>
<name>A0A7X5QZ61_9MICO</name>
<reference evidence="2 3" key="1">
    <citation type="submission" date="2020-02" db="EMBL/GenBank/DDBJ databases">
        <title>Sequencing the genomes of 1000 actinobacteria strains.</title>
        <authorList>
            <person name="Klenk H.-P."/>
        </authorList>
    </citation>
    <scope>NUCLEOTIDE SEQUENCE [LARGE SCALE GENOMIC DNA]</scope>
    <source>
        <strain evidence="2 3">DSM 27960</strain>
    </source>
</reference>
<organism evidence="2 3">
    <name type="scientific">Lysinibacter cavernae</name>
    <dbReference type="NCBI Taxonomy" id="1640652"/>
    <lineage>
        <taxon>Bacteria</taxon>
        <taxon>Bacillati</taxon>
        <taxon>Actinomycetota</taxon>
        <taxon>Actinomycetes</taxon>
        <taxon>Micrococcales</taxon>
        <taxon>Microbacteriaceae</taxon>
        <taxon>Lysinibacter</taxon>
    </lineage>
</organism>
<keyword evidence="1" id="KW-1133">Transmembrane helix</keyword>
<gene>
    <name evidence="2" type="ORF">FHX76_000531</name>
</gene>
<accession>A0A7X5QZ61</accession>
<evidence type="ECO:0000313" key="2">
    <source>
        <dbReference type="EMBL" id="NIH52663.1"/>
    </source>
</evidence>
<feature type="transmembrane region" description="Helical" evidence="1">
    <location>
        <begin position="12"/>
        <end position="30"/>
    </location>
</feature>
<evidence type="ECO:0008006" key="4">
    <source>
        <dbReference type="Google" id="ProtNLM"/>
    </source>
</evidence>
<dbReference type="InterPro" id="IPR021443">
    <property type="entry name" value="DUF3093"/>
</dbReference>
<dbReference type="Proteomes" id="UP000541033">
    <property type="component" value="Unassembled WGS sequence"/>
</dbReference>
<dbReference type="EMBL" id="JAAMOX010000001">
    <property type="protein sequence ID" value="NIH52663.1"/>
    <property type="molecule type" value="Genomic_DNA"/>
</dbReference>
<sequence length="153" mass="16698">MRFYTERLRPGIWMFVAAFLIVPGTMLVLFPISIPAAVISAIVLYVLVAGTLLYSSPTVSVVDKTFTAGRAQISVDQIGEIEAFSGEEATAERGPRSDARSYLMIRGWVDPILKITITDPNDPTPYWLVSTRRPHELADAIRTAQGASTTPSA</sequence>
<keyword evidence="1" id="KW-0472">Membrane</keyword>
<proteinExistence type="predicted"/>